<dbReference type="SUPFAM" id="SSF103473">
    <property type="entry name" value="MFS general substrate transporter"/>
    <property type="match status" value="1"/>
</dbReference>
<feature type="transmembrane region" description="Helical" evidence="1">
    <location>
        <begin position="262"/>
        <end position="287"/>
    </location>
</feature>
<keyword evidence="1" id="KW-1133">Transmembrane helix</keyword>
<accession>A0AAJ5X0C9</accession>
<keyword evidence="1" id="KW-0812">Transmembrane</keyword>
<sequence length="444" mass="47817">MTFSDRLSRLRPTAFVLYAGLAGFTAYFSMYAFRKPFTAATFADLPDWAGQIDYKVVLVIAQAVGYALSKWIGVKLIAEVGRGRRAALILGLIATSWLALVLFAVVPRPWNIAALFLNGLPLGLIWGLVFSYMEGRRVSDVLGAILCASFIVSSGVVKAAGKLLLQAGVNEFWMPAAVGGLFAPLLLIAVLGLSQIPAPDAEDERQRTRRVPMDRQQRRRFLATYWPGLIMLVVAYILFSAFRDFRDNFAAEIWEALGYGDQAAVFVTSEVPVAVLSLAAMAGLVWVKRNHQALMLIHLVMAGGALLLGLSTLAFMAGGMSPFVWVLCTGAGVYIVYTPFNAVLFDRLIATTGQVANAGFLIYVADASGYVGSLGLLLYRSLATPNLDWVPFFQGAALLTSAAGVVCFGASALYFWKTTGDGVESPPVVVGGAARDRQATHEGY</sequence>
<name>A0AAJ5X0C9_9CAUL</name>
<dbReference type="Proteomes" id="UP001213664">
    <property type="component" value="Chromosome"/>
</dbReference>
<dbReference type="EMBL" id="CP119326">
    <property type="protein sequence ID" value="WEK40120.1"/>
    <property type="molecule type" value="Genomic_DNA"/>
</dbReference>
<feature type="transmembrane region" description="Helical" evidence="1">
    <location>
        <begin position="112"/>
        <end position="129"/>
    </location>
</feature>
<keyword evidence="1" id="KW-0472">Membrane</keyword>
<feature type="transmembrane region" description="Helical" evidence="1">
    <location>
        <begin position="54"/>
        <end position="74"/>
    </location>
</feature>
<feature type="transmembrane region" description="Helical" evidence="1">
    <location>
        <begin position="141"/>
        <end position="160"/>
    </location>
</feature>
<evidence type="ECO:0000256" key="1">
    <source>
        <dbReference type="SAM" id="Phobius"/>
    </source>
</evidence>
<gene>
    <name evidence="2" type="ORF">P0Y50_00510</name>
</gene>
<feature type="transmembrane region" description="Helical" evidence="1">
    <location>
        <begin position="86"/>
        <end position="106"/>
    </location>
</feature>
<feature type="transmembrane region" description="Helical" evidence="1">
    <location>
        <begin position="294"/>
        <end position="317"/>
    </location>
</feature>
<evidence type="ECO:0000313" key="2">
    <source>
        <dbReference type="EMBL" id="WEK40120.1"/>
    </source>
</evidence>
<feature type="transmembrane region" description="Helical" evidence="1">
    <location>
        <begin position="219"/>
        <end position="242"/>
    </location>
</feature>
<dbReference type="InterPro" id="IPR036259">
    <property type="entry name" value="MFS_trans_sf"/>
</dbReference>
<feature type="transmembrane region" description="Helical" evidence="1">
    <location>
        <begin position="391"/>
        <end position="416"/>
    </location>
</feature>
<feature type="transmembrane region" description="Helical" evidence="1">
    <location>
        <begin position="357"/>
        <end position="379"/>
    </location>
</feature>
<protein>
    <submittedName>
        <fullName evidence="2">DUF5690 family protein</fullName>
    </submittedName>
</protein>
<dbReference type="Pfam" id="PF18943">
    <property type="entry name" value="DUF5690"/>
    <property type="match status" value="1"/>
</dbReference>
<feature type="transmembrane region" description="Helical" evidence="1">
    <location>
        <begin position="323"/>
        <end position="345"/>
    </location>
</feature>
<reference evidence="2" key="1">
    <citation type="submission" date="2023-03" db="EMBL/GenBank/DDBJ databases">
        <title>Andean soil-derived lignocellulolytic bacterial consortium as a source of novel taxa and putative plastic-active enzymes.</title>
        <authorList>
            <person name="Diaz-Garcia L."/>
            <person name="Chuvochina M."/>
            <person name="Feuerriegel G."/>
            <person name="Bunk B."/>
            <person name="Sproer C."/>
            <person name="Streit W.R."/>
            <person name="Rodriguez L.M."/>
            <person name="Overmann J."/>
            <person name="Jimenez D.J."/>
        </authorList>
    </citation>
    <scope>NUCLEOTIDE SEQUENCE</scope>
    <source>
        <strain evidence="2">MAG 833</strain>
    </source>
</reference>
<dbReference type="AlphaFoldDB" id="A0AAJ5X0C9"/>
<evidence type="ECO:0000313" key="3">
    <source>
        <dbReference type="Proteomes" id="UP001213664"/>
    </source>
</evidence>
<feature type="transmembrane region" description="Helical" evidence="1">
    <location>
        <begin position="172"/>
        <end position="198"/>
    </location>
</feature>
<organism evidence="2 3">
    <name type="scientific">Candidatus Brevundimonas colombiensis</name>
    <dbReference type="NCBI Taxonomy" id="3121376"/>
    <lineage>
        <taxon>Bacteria</taxon>
        <taxon>Pseudomonadati</taxon>
        <taxon>Pseudomonadota</taxon>
        <taxon>Alphaproteobacteria</taxon>
        <taxon>Caulobacterales</taxon>
        <taxon>Caulobacteraceae</taxon>
        <taxon>Brevundimonas</taxon>
    </lineage>
</organism>
<feature type="transmembrane region" description="Helical" evidence="1">
    <location>
        <begin position="12"/>
        <end position="34"/>
    </location>
</feature>
<proteinExistence type="predicted"/>
<dbReference type="InterPro" id="IPR043745">
    <property type="entry name" value="DUF5690"/>
</dbReference>